<protein>
    <recommendedName>
        <fullName evidence="4">Mobilization protein</fullName>
    </recommendedName>
</protein>
<evidence type="ECO:0000256" key="1">
    <source>
        <dbReference type="SAM" id="MobiDB-lite"/>
    </source>
</evidence>
<organism evidence="2 3">
    <name type="scientific">Azospirillum oleiclasticum</name>
    <dbReference type="NCBI Taxonomy" id="2735135"/>
    <lineage>
        <taxon>Bacteria</taxon>
        <taxon>Pseudomonadati</taxon>
        <taxon>Pseudomonadota</taxon>
        <taxon>Alphaproteobacteria</taxon>
        <taxon>Rhodospirillales</taxon>
        <taxon>Azospirillaceae</taxon>
        <taxon>Azospirillum</taxon>
    </lineage>
</organism>
<sequence>MSRALSNEQLRERLTEAQDRERRAREAAARLKRTMVKRDRHVTAQQKFILGSAVLAWADTDTRIIPHLRRFLGGFIRREADWAALDGTPFARDIPAEGEKP</sequence>
<proteinExistence type="predicted"/>
<dbReference type="RefSeq" id="WP_180284552.1">
    <property type="nucleotide sequence ID" value="NZ_JABFDB010000021.1"/>
</dbReference>
<name>A0ABX2TI58_9PROT</name>
<gene>
    <name evidence="2" type="ORF">HND93_24010</name>
</gene>
<dbReference type="EMBL" id="JABFDB010000021">
    <property type="protein sequence ID" value="NYZ22788.1"/>
    <property type="molecule type" value="Genomic_DNA"/>
</dbReference>
<feature type="region of interest" description="Disordered" evidence="1">
    <location>
        <begin position="1"/>
        <end position="24"/>
    </location>
</feature>
<keyword evidence="3" id="KW-1185">Reference proteome</keyword>
<feature type="compositionally biased region" description="Basic and acidic residues" evidence="1">
    <location>
        <begin position="9"/>
        <end position="24"/>
    </location>
</feature>
<evidence type="ECO:0000313" key="2">
    <source>
        <dbReference type="EMBL" id="NYZ22788.1"/>
    </source>
</evidence>
<evidence type="ECO:0000313" key="3">
    <source>
        <dbReference type="Proteomes" id="UP000584642"/>
    </source>
</evidence>
<reference evidence="2 3" key="1">
    <citation type="submission" date="2020-05" db="EMBL/GenBank/DDBJ databases">
        <title>Azospirillum oleiclasticum sp. nov, a nitrogen-fixing and heavy crude oil-emulsifying bacterium isolated from the crude oil of Yumen Oilfield.</title>
        <authorList>
            <person name="Wu D."/>
            <person name="Cai M."/>
            <person name="Zhang X."/>
        </authorList>
    </citation>
    <scope>NUCLEOTIDE SEQUENCE [LARGE SCALE GENOMIC DNA]</scope>
    <source>
        <strain evidence="2 3">ROY-1-1-2</strain>
    </source>
</reference>
<evidence type="ECO:0008006" key="4">
    <source>
        <dbReference type="Google" id="ProtNLM"/>
    </source>
</evidence>
<accession>A0ABX2TI58</accession>
<comment type="caution">
    <text evidence="2">The sequence shown here is derived from an EMBL/GenBank/DDBJ whole genome shotgun (WGS) entry which is preliminary data.</text>
</comment>
<dbReference type="Proteomes" id="UP000584642">
    <property type="component" value="Unassembled WGS sequence"/>
</dbReference>